<proteinExistence type="predicted"/>
<name>A0A8E5HTD4_USTVR</name>
<feature type="compositionally biased region" description="Basic and acidic residues" evidence="1">
    <location>
        <begin position="102"/>
        <end position="120"/>
    </location>
</feature>
<dbReference type="GeneID" id="66066310"/>
<feature type="compositionally biased region" description="Low complexity" evidence="1">
    <location>
        <begin position="149"/>
        <end position="160"/>
    </location>
</feature>
<sequence>MPPSSSFHCLGLMQLARLSIDFSHETAPAWRPQLACLCGLVAMGDGRAAQVLRDAQWNTDVRRAVAVSSVSVTQHAVLKAPASRPPSTASPIPVNYPRRPHHLLDRRAGRRTRCQEDRVGRKFASSLAPPTRHALSRRIRDFPAPRPAPGCRAPARCRGPWSERPGQRESKPRQGFTRAQITGFVNNGAWPRVGLRGRSESRSPSAMSQQKSLQHQAACKLPGREGQKTHSPRRYTTAAAAAAAAKSRPALKQDMEGYEYEGSSVGVGRRRRDGQQQRLAVLYEASDCYRLLADMLRLEPHRLMAFRGDGDYGHGQLEYLMLSFNIWAAYTGALARPGVLSMSDRLDGSPGQERAMVTALQMFLRGVERFMCLQEDRQPPRATRDVKLALQGLHSMADVPIRDCLKFDRDPCADIRCEEDYEALLEPHIARVIMNTFPRAQSTLCHRIAESIVLNRKRALESSPAAREIAMPPLTEIGEKLSRLRLSLEPNNAPWPFCAQKMRKLEMKDFQGLWHGYVESHIQPWVCLSEYCPPTCSFPDPISWMNHMVSAHSAYWPSEIHMRAWWCDTNHGILNFYDEESFREHLEDPELHPRREPLREDQLAVLLARQRGASQRYDPYTCPLCEDVPRIVDNNRSCWTEERLQQQLYWHIEGHLMDLAVLSFPVLGGHVGGRQWEPAGLDADFIDQYQRQHLG</sequence>
<evidence type="ECO:0008006" key="4">
    <source>
        <dbReference type="Google" id="ProtNLM"/>
    </source>
</evidence>
<evidence type="ECO:0000256" key="1">
    <source>
        <dbReference type="SAM" id="MobiDB-lite"/>
    </source>
</evidence>
<protein>
    <recommendedName>
        <fullName evidence="4">C2H2-type domain-containing protein</fullName>
    </recommendedName>
</protein>
<keyword evidence="3" id="KW-1185">Reference proteome</keyword>
<gene>
    <name evidence="2" type="ORF">UV8b_05533</name>
</gene>
<reference evidence="2" key="1">
    <citation type="submission" date="2020-03" db="EMBL/GenBank/DDBJ databases">
        <title>A mixture of massive structural variations and highly conserved coding sequences in Ustilaginoidea virens genome.</title>
        <authorList>
            <person name="Zhang K."/>
            <person name="Zhao Z."/>
            <person name="Zhang Z."/>
            <person name="Li Y."/>
            <person name="Hsiang T."/>
            <person name="Sun W."/>
        </authorList>
    </citation>
    <scope>NUCLEOTIDE SEQUENCE</scope>
    <source>
        <strain evidence="2">UV-8b</strain>
    </source>
</reference>
<dbReference type="OrthoDB" id="163438at2759"/>
<feature type="compositionally biased region" description="Low complexity" evidence="1">
    <location>
        <begin position="80"/>
        <end position="93"/>
    </location>
</feature>
<evidence type="ECO:0000313" key="2">
    <source>
        <dbReference type="EMBL" id="QUC21290.1"/>
    </source>
</evidence>
<dbReference type="KEGG" id="uvi:66066310"/>
<dbReference type="AlphaFoldDB" id="A0A8E5HTD4"/>
<feature type="region of interest" description="Disordered" evidence="1">
    <location>
        <begin position="78"/>
        <end position="233"/>
    </location>
</feature>
<evidence type="ECO:0000313" key="3">
    <source>
        <dbReference type="Proteomes" id="UP000027002"/>
    </source>
</evidence>
<dbReference type="Proteomes" id="UP000027002">
    <property type="component" value="Chromosome 4"/>
</dbReference>
<dbReference type="RefSeq" id="XP_042998963.1">
    <property type="nucleotide sequence ID" value="XM_043143030.1"/>
</dbReference>
<feature type="compositionally biased region" description="Polar residues" evidence="1">
    <location>
        <begin position="202"/>
        <end position="215"/>
    </location>
</feature>
<accession>A0A8E5HTD4</accession>
<organism evidence="2 3">
    <name type="scientific">Ustilaginoidea virens</name>
    <name type="common">Rice false smut fungus</name>
    <name type="synonym">Villosiclava virens</name>
    <dbReference type="NCBI Taxonomy" id="1159556"/>
    <lineage>
        <taxon>Eukaryota</taxon>
        <taxon>Fungi</taxon>
        <taxon>Dikarya</taxon>
        <taxon>Ascomycota</taxon>
        <taxon>Pezizomycotina</taxon>
        <taxon>Sordariomycetes</taxon>
        <taxon>Hypocreomycetidae</taxon>
        <taxon>Hypocreales</taxon>
        <taxon>Clavicipitaceae</taxon>
        <taxon>Ustilaginoidea</taxon>
    </lineage>
</organism>
<dbReference type="EMBL" id="CP072756">
    <property type="protein sequence ID" value="QUC21290.1"/>
    <property type="molecule type" value="Genomic_DNA"/>
</dbReference>